<dbReference type="RefSeq" id="WP_206292238.1">
    <property type="nucleotide sequence ID" value="NZ_CP063458.1"/>
</dbReference>
<dbReference type="PANTHER" id="PTHR43132">
    <property type="entry name" value="ARSENICAL RESISTANCE OPERON REPRESSOR ARSR-RELATED"/>
    <property type="match status" value="1"/>
</dbReference>
<accession>A0A7M2WUX3</accession>
<sequence>MAAKPQTSDTQPNPRRAKSAAAHKPLGHSQLAAVAELFGVLAEPTRLRILQMLQRGPANVGQIVEALGIKQANASKQLGVLATAGIVGRSQDGNRVIYHIAMPLVFDLCALVCNGVAEQARQRADALGS</sequence>
<dbReference type="InterPro" id="IPR011991">
    <property type="entry name" value="ArsR-like_HTH"/>
</dbReference>
<evidence type="ECO:0000313" key="6">
    <source>
        <dbReference type="EMBL" id="QOV89213.1"/>
    </source>
</evidence>
<dbReference type="InterPro" id="IPR036390">
    <property type="entry name" value="WH_DNA-bd_sf"/>
</dbReference>
<feature type="domain" description="HTH arsR-type" evidence="5">
    <location>
        <begin position="26"/>
        <end position="120"/>
    </location>
</feature>
<dbReference type="SUPFAM" id="SSF46785">
    <property type="entry name" value="Winged helix' DNA-binding domain"/>
    <property type="match status" value="1"/>
</dbReference>
<dbReference type="Pfam" id="PF12840">
    <property type="entry name" value="HTH_20"/>
    <property type="match status" value="1"/>
</dbReference>
<dbReference type="PROSITE" id="PS50987">
    <property type="entry name" value="HTH_ARSR_2"/>
    <property type="match status" value="1"/>
</dbReference>
<proteinExistence type="predicted"/>
<dbReference type="InterPro" id="IPR001845">
    <property type="entry name" value="HTH_ArsR_DNA-bd_dom"/>
</dbReference>
<feature type="compositionally biased region" description="Polar residues" evidence="4">
    <location>
        <begin position="1"/>
        <end position="13"/>
    </location>
</feature>
<keyword evidence="3" id="KW-0804">Transcription</keyword>
<keyword evidence="1" id="KW-0805">Transcription regulation</keyword>
<dbReference type="AlphaFoldDB" id="A0A7M2WUX3"/>
<dbReference type="Proteomes" id="UP000593765">
    <property type="component" value="Chromosome"/>
</dbReference>
<feature type="region of interest" description="Disordered" evidence="4">
    <location>
        <begin position="1"/>
        <end position="25"/>
    </location>
</feature>
<evidence type="ECO:0000259" key="5">
    <source>
        <dbReference type="PROSITE" id="PS50987"/>
    </source>
</evidence>
<dbReference type="GO" id="GO:0003677">
    <property type="term" value="F:DNA binding"/>
    <property type="evidence" value="ECO:0007669"/>
    <property type="project" value="UniProtKB-KW"/>
</dbReference>
<evidence type="ECO:0000313" key="7">
    <source>
        <dbReference type="Proteomes" id="UP000593765"/>
    </source>
</evidence>
<dbReference type="PRINTS" id="PR00778">
    <property type="entry name" value="HTHARSR"/>
</dbReference>
<dbReference type="Gene3D" id="1.10.10.10">
    <property type="entry name" value="Winged helix-like DNA-binding domain superfamily/Winged helix DNA-binding domain"/>
    <property type="match status" value="1"/>
</dbReference>
<gene>
    <name evidence="6" type="ORF">IPV69_23865</name>
</gene>
<name>A0A7M2WUX3_9BACT</name>
<dbReference type="InterPro" id="IPR036388">
    <property type="entry name" value="WH-like_DNA-bd_sf"/>
</dbReference>
<dbReference type="CDD" id="cd00090">
    <property type="entry name" value="HTH_ARSR"/>
    <property type="match status" value="1"/>
</dbReference>
<evidence type="ECO:0000256" key="1">
    <source>
        <dbReference type="ARBA" id="ARBA00023015"/>
    </source>
</evidence>
<dbReference type="PANTHER" id="PTHR43132:SF9">
    <property type="entry name" value="ARSR FAMILY TRANSCRIPTIONAL REGULATORY PROTEIN"/>
    <property type="match status" value="1"/>
</dbReference>
<evidence type="ECO:0000256" key="3">
    <source>
        <dbReference type="ARBA" id="ARBA00023163"/>
    </source>
</evidence>
<dbReference type="InterPro" id="IPR051011">
    <property type="entry name" value="Metal_resp_trans_reg"/>
</dbReference>
<dbReference type="KEGG" id="hbs:IPV69_23865"/>
<evidence type="ECO:0000256" key="2">
    <source>
        <dbReference type="ARBA" id="ARBA00023125"/>
    </source>
</evidence>
<dbReference type="NCBIfam" id="NF033788">
    <property type="entry name" value="HTH_metalloreg"/>
    <property type="match status" value="1"/>
</dbReference>
<reference evidence="6 7" key="1">
    <citation type="submission" date="2020-10" db="EMBL/GenBank/DDBJ databases">
        <title>Wide distribution of Phycisphaera-like planctomycetes from WD2101 soil group in peatlands and genome analysis of the first cultivated representative.</title>
        <authorList>
            <person name="Dedysh S.N."/>
            <person name="Beletsky A.V."/>
            <person name="Ivanova A."/>
            <person name="Kulichevskaya I.S."/>
            <person name="Suzina N.E."/>
            <person name="Philippov D.A."/>
            <person name="Rakitin A.L."/>
            <person name="Mardanov A.V."/>
            <person name="Ravin N.V."/>
        </authorList>
    </citation>
    <scope>NUCLEOTIDE SEQUENCE [LARGE SCALE GENOMIC DNA]</scope>
    <source>
        <strain evidence="6 7">M1803</strain>
    </source>
</reference>
<dbReference type="EMBL" id="CP063458">
    <property type="protein sequence ID" value="QOV89213.1"/>
    <property type="molecule type" value="Genomic_DNA"/>
</dbReference>
<keyword evidence="2" id="KW-0238">DNA-binding</keyword>
<protein>
    <submittedName>
        <fullName evidence="6">Helix-turn-helix transcriptional regulator</fullName>
    </submittedName>
</protein>
<evidence type="ECO:0000256" key="4">
    <source>
        <dbReference type="SAM" id="MobiDB-lite"/>
    </source>
</evidence>
<dbReference type="SMART" id="SM00418">
    <property type="entry name" value="HTH_ARSR"/>
    <property type="match status" value="1"/>
</dbReference>
<organism evidence="6 7">
    <name type="scientific">Humisphaera borealis</name>
    <dbReference type="NCBI Taxonomy" id="2807512"/>
    <lineage>
        <taxon>Bacteria</taxon>
        <taxon>Pseudomonadati</taxon>
        <taxon>Planctomycetota</taxon>
        <taxon>Phycisphaerae</taxon>
        <taxon>Tepidisphaerales</taxon>
        <taxon>Tepidisphaeraceae</taxon>
        <taxon>Humisphaera</taxon>
    </lineage>
</organism>
<dbReference type="GO" id="GO:0003700">
    <property type="term" value="F:DNA-binding transcription factor activity"/>
    <property type="evidence" value="ECO:0007669"/>
    <property type="project" value="InterPro"/>
</dbReference>
<keyword evidence="7" id="KW-1185">Reference proteome</keyword>